<proteinExistence type="predicted"/>
<dbReference type="Proteomes" id="UP001218218">
    <property type="component" value="Unassembled WGS sequence"/>
</dbReference>
<accession>A0AAD7EV44</accession>
<evidence type="ECO:0008006" key="4">
    <source>
        <dbReference type="Google" id="ProtNLM"/>
    </source>
</evidence>
<organism evidence="2 3">
    <name type="scientific">Mycena albidolilacea</name>
    <dbReference type="NCBI Taxonomy" id="1033008"/>
    <lineage>
        <taxon>Eukaryota</taxon>
        <taxon>Fungi</taxon>
        <taxon>Dikarya</taxon>
        <taxon>Basidiomycota</taxon>
        <taxon>Agaricomycotina</taxon>
        <taxon>Agaricomycetes</taxon>
        <taxon>Agaricomycetidae</taxon>
        <taxon>Agaricales</taxon>
        <taxon>Marasmiineae</taxon>
        <taxon>Mycenaceae</taxon>
        <taxon>Mycena</taxon>
    </lineage>
</organism>
<keyword evidence="3" id="KW-1185">Reference proteome</keyword>
<reference evidence="2" key="1">
    <citation type="submission" date="2023-03" db="EMBL/GenBank/DDBJ databases">
        <title>Massive genome expansion in bonnet fungi (Mycena s.s.) driven by repeated elements and novel gene families across ecological guilds.</title>
        <authorList>
            <consortium name="Lawrence Berkeley National Laboratory"/>
            <person name="Harder C.B."/>
            <person name="Miyauchi S."/>
            <person name="Viragh M."/>
            <person name="Kuo A."/>
            <person name="Thoen E."/>
            <person name="Andreopoulos B."/>
            <person name="Lu D."/>
            <person name="Skrede I."/>
            <person name="Drula E."/>
            <person name="Henrissat B."/>
            <person name="Morin E."/>
            <person name="Kohler A."/>
            <person name="Barry K."/>
            <person name="LaButti K."/>
            <person name="Morin E."/>
            <person name="Salamov A."/>
            <person name="Lipzen A."/>
            <person name="Mereny Z."/>
            <person name="Hegedus B."/>
            <person name="Baldrian P."/>
            <person name="Stursova M."/>
            <person name="Weitz H."/>
            <person name="Taylor A."/>
            <person name="Grigoriev I.V."/>
            <person name="Nagy L.G."/>
            <person name="Martin F."/>
            <person name="Kauserud H."/>
        </authorList>
    </citation>
    <scope>NUCLEOTIDE SEQUENCE</scope>
    <source>
        <strain evidence="2">CBHHK002</strain>
    </source>
</reference>
<gene>
    <name evidence="2" type="ORF">DFH08DRAFT_777107</name>
</gene>
<feature type="coiled-coil region" evidence="1">
    <location>
        <begin position="55"/>
        <end position="89"/>
    </location>
</feature>
<evidence type="ECO:0000256" key="1">
    <source>
        <dbReference type="SAM" id="Coils"/>
    </source>
</evidence>
<evidence type="ECO:0000313" key="3">
    <source>
        <dbReference type="Proteomes" id="UP001218218"/>
    </source>
</evidence>
<dbReference type="AlphaFoldDB" id="A0AAD7EV44"/>
<keyword evidence="1" id="KW-0175">Coiled coil</keyword>
<evidence type="ECO:0000313" key="2">
    <source>
        <dbReference type="EMBL" id="KAJ7350815.1"/>
    </source>
</evidence>
<dbReference type="EMBL" id="JARIHO010000014">
    <property type="protein sequence ID" value="KAJ7350815.1"/>
    <property type="molecule type" value="Genomic_DNA"/>
</dbReference>
<name>A0AAD7EV44_9AGAR</name>
<sequence>MSAGMPCTVAMYCVIPPTTIITMSRLPSMDGFPSSQWSSAAYEIYHLTPTMSSVNADLRARLAQVNESILELKLRLKVLEDTRKSILRQLDDVVYPVLTLPHDITSSIFLHCLPADTSSAAKKGPNSTRAPLLLLPVCRTWRDIALSTPRLWASFQLNLFDISDRVGESELEKIIAGWFLRAGACALSFGADSPAYMGKFGAEFFVVLLPNCRAYRSSYQPNSFVASWISAHFRFSKL</sequence>
<comment type="caution">
    <text evidence="2">The sequence shown here is derived from an EMBL/GenBank/DDBJ whole genome shotgun (WGS) entry which is preliminary data.</text>
</comment>
<protein>
    <recommendedName>
        <fullName evidence="4">F-box domain-containing protein</fullName>
    </recommendedName>
</protein>